<evidence type="ECO:0000313" key="9">
    <source>
        <dbReference type="Proteomes" id="UP001497525"/>
    </source>
</evidence>
<dbReference type="GO" id="GO:0016787">
    <property type="term" value="F:hydrolase activity"/>
    <property type="evidence" value="ECO:0007669"/>
    <property type="project" value="UniProtKB-KW"/>
</dbReference>
<comment type="caution">
    <text evidence="8">The sequence shown here is derived from an EMBL/GenBank/DDBJ whole genome shotgun (WGS) entry which is preliminary data.</text>
</comment>
<keyword evidence="5" id="KW-0378">Hydrolase</keyword>
<keyword evidence="1" id="KW-0808">Transferase</keyword>
<evidence type="ECO:0000256" key="2">
    <source>
        <dbReference type="ARBA" id="ARBA00022695"/>
    </source>
</evidence>
<evidence type="ECO:0000256" key="5">
    <source>
        <dbReference type="ARBA" id="ARBA00022801"/>
    </source>
</evidence>
<dbReference type="SUPFAM" id="SSF56672">
    <property type="entry name" value="DNA/RNA polymerases"/>
    <property type="match status" value="1"/>
</dbReference>
<dbReference type="Pfam" id="PF00078">
    <property type="entry name" value="RVT_1"/>
    <property type="match status" value="1"/>
</dbReference>
<dbReference type="GO" id="GO:0003964">
    <property type="term" value="F:RNA-directed DNA polymerase activity"/>
    <property type="evidence" value="ECO:0007669"/>
    <property type="project" value="UniProtKB-KW"/>
</dbReference>
<dbReference type="EMBL" id="CAXLJL010000073">
    <property type="protein sequence ID" value="CAL5130796.1"/>
    <property type="molecule type" value="Genomic_DNA"/>
</dbReference>
<evidence type="ECO:0000313" key="8">
    <source>
        <dbReference type="EMBL" id="CAL5130796.1"/>
    </source>
</evidence>
<dbReference type="InterPro" id="IPR043502">
    <property type="entry name" value="DNA/RNA_pol_sf"/>
</dbReference>
<dbReference type="CDD" id="cd01647">
    <property type="entry name" value="RT_LTR"/>
    <property type="match status" value="1"/>
</dbReference>
<sequence>MKRRVLPFGLREPVRKVLNSLCERGIICPVDASKWATPIVTPLKADVRTPRICGDYRLTLNTRLLQRTCTTEEPEDVLQQLAGSVCFSKIDLQDAYLQIPLGDVSSELTTINTPFGLFRYKFLPFGLSVSPAIFQDVMNKLVAGIEGVVVYQDDIIVFGPDKAAHTERLLALLGRSANANVAINPKKCLFSVDHFTCLGYEVNGQGFKPDSKRLLPLINAPSPKNHEQLRSILGGLQYYSRFIPNFSTKANVLFDLQNSKVFNWTSNHEKVLRLLLEFLKTDAILRPFSPKLHTTVITDASPTGIGAVLEQEGKPVVCISRRLSDAEKGYAQTQREALAVYWAVRRLHKYLFGLKFTIVTDHEALKFIYDPKKSIGRSSAAMVQRWSIFHSAYNYTIEHRNANHIPHVDFLSRYSAAETYSNSSCLLAQPLPICRSILIRDTRKYFGSVIIALRKGWRRDIRKQFPVFYARREELGTTPDGCCA</sequence>
<dbReference type="Pfam" id="PF17917">
    <property type="entry name" value="RT_RNaseH"/>
    <property type="match status" value="1"/>
</dbReference>
<dbReference type="Proteomes" id="UP001497525">
    <property type="component" value="Unassembled WGS sequence"/>
</dbReference>
<proteinExistence type="predicted"/>
<dbReference type="InterPro" id="IPR041373">
    <property type="entry name" value="RT_RNaseH"/>
</dbReference>
<feature type="domain" description="Reverse transcriptase" evidence="7">
    <location>
        <begin position="1"/>
        <end position="202"/>
    </location>
</feature>
<dbReference type="PANTHER" id="PTHR37984:SF5">
    <property type="entry name" value="PROTEIN NYNRIN-LIKE"/>
    <property type="match status" value="1"/>
</dbReference>
<dbReference type="PROSITE" id="PS50878">
    <property type="entry name" value="RT_POL"/>
    <property type="match status" value="1"/>
</dbReference>
<keyword evidence="4" id="KW-0255">Endonuclease</keyword>
<dbReference type="PANTHER" id="PTHR37984">
    <property type="entry name" value="PROTEIN CBG26694"/>
    <property type="match status" value="1"/>
</dbReference>
<evidence type="ECO:0000256" key="3">
    <source>
        <dbReference type="ARBA" id="ARBA00022722"/>
    </source>
</evidence>
<protein>
    <recommendedName>
        <fullName evidence="7">Reverse transcriptase domain-containing protein</fullName>
    </recommendedName>
</protein>
<dbReference type="GO" id="GO:0004519">
    <property type="term" value="F:endonuclease activity"/>
    <property type="evidence" value="ECO:0007669"/>
    <property type="project" value="UniProtKB-KW"/>
</dbReference>
<evidence type="ECO:0000256" key="1">
    <source>
        <dbReference type="ARBA" id="ARBA00022679"/>
    </source>
</evidence>
<name>A0AAV2T3F4_CALDB</name>
<keyword evidence="6" id="KW-0695">RNA-directed DNA polymerase</keyword>
<keyword evidence="3" id="KW-0540">Nuclease</keyword>
<evidence type="ECO:0000256" key="4">
    <source>
        <dbReference type="ARBA" id="ARBA00022759"/>
    </source>
</evidence>
<dbReference type="InterPro" id="IPR000477">
    <property type="entry name" value="RT_dom"/>
</dbReference>
<accession>A0AAV2T3F4</accession>
<dbReference type="AlphaFoldDB" id="A0AAV2T3F4"/>
<dbReference type="InterPro" id="IPR050951">
    <property type="entry name" value="Retrovirus_Pol_polyprotein"/>
</dbReference>
<dbReference type="InterPro" id="IPR043128">
    <property type="entry name" value="Rev_trsase/Diguanyl_cyclase"/>
</dbReference>
<dbReference type="Gene3D" id="3.30.70.270">
    <property type="match status" value="2"/>
</dbReference>
<evidence type="ECO:0000256" key="6">
    <source>
        <dbReference type="ARBA" id="ARBA00022918"/>
    </source>
</evidence>
<evidence type="ECO:0000259" key="7">
    <source>
        <dbReference type="PROSITE" id="PS50878"/>
    </source>
</evidence>
<dbReference type="Gene3D" id="3.10.10.10">
    <property type="entry name" value="HIV Type 1 Reverse Transcriptase, subunit A, domain 1"/>
    <property type="match status" value="1"/>
</dbReference>
<reference evidence="8" key="1">
    <citation type="submission" date="2024-06" db="EMBL/GenBank/DDBJ databases">
        <authorList>
            <person name="Liu X."/>
            <person name="Lenzi L."/>
            <person name="Haldenby T S."/>
            <person name="Uol C."/>
        </authorList>
    </citation>
    <scope>NUCLEOTIDE SEQUENCE</scope>
</reference>
<organism evidence="8 9">
    <name type="scientific">Calicophoron daubneyi</name>
    <name type="common">Rumen fluke</name>
    <name type="synonym">Paramphistomum daubneyi</name>
    <dbReference type="NCBI Taxonomy" id="300641"/>
    <lineage>
        <taxon>Eukaryota</taxon>
        <taxon>Metazoa</taxon>
        <taxon>Spiralia</taxon>
        <taxon>Lophotrochozoa</taxon>
        <taxon>Platyhelminthes</taxon>
        <taxon>Trematoda</taxon>
        <taxon>Digenea</taxon>
        <taxon>Plagiorchiida</taxon>
        <taxon>Pronocephalata</taxon>
        <taxon>Paramphistomoidea</taxon>
        <taxon>Paramphistomidae</taxon>
        <taxon>Calicophoron</taxon>
    </lineage>
</organism>
<dbReference type="CDD" id="cd09274">
    <property type="entry name" value="RNase_HI_RT_Ty3"/>
    <property type="match status" value="1"/>
</dbReference>
<gene>
    <name evidence="8" type="ORF">CDAUBV1_LOCUS2982</name>
</gene>
<keyword evidence="2" id="KW-0548">Nucleotidyltransferase</keyword>